<evidence type="ECO:0000313" key="2">
    <source>
        <dbReference type="EMBL" id="TXF87727.1"/>
    </source>
</evidence>
<dbReference type="InterPro" id="IPR045625">
    <property type="entry name" value="DUF6427"/>
</dbReference>
<gene>
    <name evidence="2" type="ORF">FUA23_17490</name>
</gene>
<dbReference type="RefSeq" id="WP_147932060.1">
    <property type="nucleotide sequence ID" value="NZ_VOXD01000032.1"/>
</dbReference>
<keyword evidence="1" id="KW-0472">Membrane</keyword>
<feature type="transmembrane region" description="Helical" evidence="1">
    <location>
        <begin position="57"/>
        <end position="78"/>
    </location>
</feature>
<accession>A0A5C7FAA7</accession>
<keyword evidence="3" id="KW-1185">Reference proteome</keyword>
<dbReference type="EMBL" id="VOXD01000032">
    <property type="protein sequence ID" value="TXF87727.1"/>
    <property type="molecule type" value="Genomic_DNA"/>
</dbReference>
<sequence>MLSLFRTNQASAGLLLFFYALLLQLPAFFGTPDAAGAEVISGTAGRTVVGWLEGKRWLSLLLPVLLVTMQGIVANMLVTRYRLSRKVTQFPGLFIVLCWGLIPAFRELQSFHFANLFLMLGLLSLASVYKKEEAAVPLFNAGAWLGLASLFVPLYLCLLPALIIGVGTLRRPDLRSIMQLLVGGGLMYFLGFTIAYIFGNWEGVPARNFSGLRFVEFTGIEASSLPGLIALGVLLLVVMGSYGNIVRLLNIEGKKNSGIIAWVLFFGALSLLLSSVGLLPALQVLVCPLGLLVGLRFILLPSGRAEFFHLILFVLAVGPLLWRAFGG</sequence>
<evidence type="ECO:0000256" key="1">
    <source>
        <dbReference type="SAM" id="Phobius"/>
    </source>
</evidence>
<dbReference type="Proteomes" id="UP000321907">
    <property type="component" value="Unassembled WGS sequence"/>
</dbReference>
<feature type="transmembrane region" description="Helical" evidence="1">
    <location>
        <begin position="259"/>
        <end position="276"/>
    </location>
</feature>
<feature type="transmembrane region" description="Helical" evidence="1">
    <location>
        <begin position="141"/>
        <end position="165"/>
    </location>
</feature>
<keyword evidence="1" id="KW-0812">Transmembrane</keyword>
<proteinExistence type="predicted"/>
<feature type="transmembrane region" description="Helical" evidence="1">
    <location>
        <begin position="282"/>
        <end position="300"/>
    </location>
</feature>
<feature type="transmembrane region" description="Helical" evidence="1">
    <location>
        <begin position="307"/>
        <end position="325"/>
    </location>
</feature>
<feature type="transmembrane region" description="Helical" evidence="1">
    <location>
        <begin position="111"/>
        <end position="129"/>
    </location>
</feature>
<reference evidence="2 3" key="1">
    <citation type="submission" date="2019-08" db="EMBL/GenBank/DDBJ databases">
        <title>Lewinella sp. strain SSH13 Genome sequencing and assembly.</title>
        <authorList>
            <person name="Kim I."/>
        </authorList>
    </citation>
    <scope>NUCLEOTIDE SEQUENCE [LARGE SCALE GENOMIC DNA]</scope>
    <source>
        <strain evidence="2 3">SSH13</strain>
    </source>
</reference>
<evidence type="ECO:0000313" key="3">
    <source>
        <dbReference type="Proteomes" id="UP000321907"/>
    </source>
</evidence>
<dbReference type="OrthoDB" id="1491566at2"/>
<feature type="transmembrane region" description="Helical" evidence="1">
    <location>
        <begin position="218"/>
        <end position="238"/>
    </location>
</feature>
<organism evidence="2 3">
    <name type="scientific">Neolewinella aurantiaca</name>
    <dbReference type="NCBI Taxonomy" id="2602767"/>
    <lineage>
        <taxon>Bacteria</taxon>
        <taxon>Pseudomonadati</taxon>
        <taxon>Bacteroidota</taxon>
        <taxon>Saprospiria</taxon>
        <taxon>Saprospirales</taxon>
        <taxon>Lewinellaceae</taxon>
        <taxon>Neolewinella</taxon>
    </lineage>
</organism>
<dbReference type="AlphaFoldDB" id="A0A5C7FAA7"/>
<dbReference type="Pfam" id="PF19992">
    <property type="entry name" value="DUF6427"/>
    <property type="match status" value="1"/>
</dbReference>
<protein>
    <submittedName>
        <fullName evidence="2">Uncharacterized protein</fullName>
    </submittedName>
</protein>
<feature type="transmembrane region" description="Helical" evidence="1">
    <location>
        <begin position="177"/>
        <end position="198"/>
    </location>
</feature>
<name>A0A5C7FAA7_9BACT</name>
<keyword evidence="1" id="KW-1133">Transmembrane helix</keyword>
<comment type="caution">
    <text evidence="2">The sequence shown here is derived from an EMBL/GenBank/DDBJ whole genome shotgun (WGS) entry which is preliminary data.</text>
</comment>